<dbReference type="InterPro" id="IPR009597">
    <property type="entry name" value="DUF1206"/>
</dbReference>
<feature type="transmembrane region" description="Helical" evidence="1">
    <location>
        <begin position="154"/>
        <end position="175"/>
    </location>
</feature>
<feature type="transmembrane region" description="Helical" evidence="1">
    <location>
        <begin position="110"/>
        <end position="134"/>
    </location>
</feature>
<evidence type="ECO:0000313" key="4">
    <source>
        <dbReference type="Proteomes" id="UP000065151"/>
    </source>
</evidence>
<dbReference type="AlphaFoldDB" id="A0A0U3Q711"/>
<dbReference type="RefSeq" id="WP_058931595.1">
    <property type="nucleotide sequence ID" value="NZ_CP013747.1"/>
</dbReference>
<feature type="domain" description="DUF1206" evidence="2">
    <location>
        <begin position="118"/>
        <end position="180"/>
    </location>
</feature>
<feature type="domain" description="DUF1206" evidence="2">
    <location>
        <begin position="205"/>
        <end position="272"/>
    </location>
</feature>
<dbReference type="Pfam" id="PF06724">
    <property type="entry name" value="DUF1206"/>
    <property type="match status" value="3"/>
</dbReference>
<proteinExistence type="predicted"/>
<feature type="transmembrane region" description="Helical" evidence="1">
    <location>
        <begin position="32"/>
        <end position="51"/>
    </location>
</feature>
<keyword evidence="1" id="KW-0472">Membrane</keyword>
<feature type="transmembrane region" description="Helical" evidence="1">
    <location>
        <begin position="71"/>
        <end position="89"/>
    </location>
</feature>
<reference evidence="3 4" key="1">
    <citation type="submission" date="2015-12" db="EMBL/GenBank/DDBJ databases">
        <authorList>
            <person name="Shamseldin A."/>
            <person name="Moawad H."/>
            <person name="Abd El-Rahim W.M."/>
            <person name="Sadowsky M.J."/>
        </authorList>
    </citation>
    <scope>NUCLEOTIDE SEQUENCE [LARGE SCALE GENOMIC DNA]</scope>
    <source>
        <strain evidence="3 4">Ar51</strain>
    </source>
</reference>
<dbReference type="STRING" id="121292.AU252_16080"/>
<protein>
    <recommendedName>
        <fullName evidence="2">DUF1206 domain-containing protein</fullName>
    </recommendedName>
</protein>
<dbReference type="KEGG" id="psul:AU252_16080"/>
<feature type="domain" description="DUF1206" evidence="2">
    <location>
        <begin position="31"/>
        <end position="95"/>
    </location>
</feature>
<evidence type="ECO:0000256" key="1">
    <source>
        <dbReference type="SAM" id="Phobius"/>
    </source>
</evidence>
<feature type="transmembrane region" description="Helical" evidence="1">
    <location>
        <begin position="247"/>
        <end position="268"/>
    </location>
</feature>
<organism evidence="3">
    <name type="scientific">Pseudarthrobacter sulfonivorans</name>
    <dbReference type="NCBI Taxonomy" id="121292"/>
    <lineage>
        <taxon>Bacteria</taxon>
        <taxon>Bacillati</taxon>
        <taxon>Actinomycetota</taxon>
        <taxon>Actinomycetes</taxon>
        <taxon>Micrococcales</taxon>
        <taxon>Micrococcaceae</taxon>
        <taxon>Pseudarthrobacter</taxon>
    </lineage>
</organism>
<sequence length="275" mass="28640">MADGESTIGEAADAVEEASDTKALDVVARSGFAVMALLHVIVGAIAIALAFGQPGQAEATGAIEQLGANPWGPAVLWACVVACTGLALWQLSEATLRARHRPGPKRLRKLISSGCLTVAYGSVGLSFAGFAIGMRGDSGDTTRDFSTALLNAPFGLPVLVAVGLTTMGVGVYFVVKGLRRGFKKELFRFEGTRRGKLIDSLGVTGHVAKGVALNLAGLLFVIAASKQSPEESTGLDGSLKALRDHPFGPYLLVAIGAGFICYGMFALVRARFGWM</sequence>
<dbReference type="EMBL" id="CP013747">
    <property type="protein sequence ID" value="ALV42478.1"/>
    <property type="molecule type" value="Genomic_DNA"/>
</dbReference>
<feature type="transmembrane region" description="Helical" evidence="1">
    <location>
        <begin position="196"/>
        <end position="223"/>
    </location>
</feature>
<dbReference type="Proteomes" id="UP000065151">
    <property type="component" value="Chromosome"/>
</dbReference>
<keyword evidence="1" id="KW-0812">Transmembrane</keyword>
<name>A0A0U3Q711_9MICC</name>
<evidence type="ECO:0000259" key="2">
    <source>
        <dbReference type="Pfam" id="PF06724"/>
    </source>
</evidence>
<accession>A0A0U3Q711</accession>
<evidence type="ECO:0000313" key="3">
    <source>
        <dbReference type="EMBL" id="ALV42478.1"/>
    </source>
</evidence>
<gene>
    <name evidence="3" type="ORF">AU252_16080</name>
</gene>
<keyword evidence="1" id="KW-1133">Transmembrane helix</keyword>